<dbReference type="RefSeq" id="WP_203734879.1">
    <property type="nucleotide sequence ID" value="NZ_BAAATX010000028.1"/>
</dbReference>
<keyword evidence="3" id="KW-1185">Reference proteome</keyword>
<keyword evidence="1" id="KW-0812">Transmembrane</keyword>
<sequence>MRIWQSLDLVATLAISLTIGALGMLDLADGPILAGATLATLGVLAAGALHSRFQISDLLRITRQSLVDPPAADRLLHPSTSGVDADLAGARTIDIVGVTLNRTVRNHATALAQCLRRGGTVRVAVIDPHGEVLHEAARRSTAPDTAELFAHRLRPTLDLLGELAAAGHGRIEVRLLDFVPAFGLLAAGDRLCVDIYSHTFGGPEPALTLQAGRDHIWYQHFRGEFEQIWAAGRLCQNDNLRTLAE</sequence>
<keyword evidence="1" id="KW-0472">Membrane</keyword>
<organism evidence="2 3">
    <name type="scientific">Paractinoplanes durhamensis</name>
    <dbReference type="NCBI Taxonomy" id="113563"/>
    <lineage>
        <taxon>Bacteria</taxon>
        <taxon>Bacillati</taxon>
        <taxon>Actinomycetota</taxon>
        <taxon>Actinomycetes</taxon>
        <taxon>Micromonosporales</taxon>
        <taxon>Micromonosporaceae</taxon>
        <taxon>Paractinoplanes</taxon>
    </lineage>
</organism>
<evidence type="ECO:0000256" key="1">
    <source>
        <dbReference type="SAM" id="Phobius"/>
    </source>
</evidence>
<proteinExistence type="predicted"/>
<accession>A0ABQ3ZB40</accession>
<keyword evidence="1" id="KW-1133">Transmembrane helix</keyword>
<dbReference type="EMBL" id="BOML01000071">
    <property type="protein sequence ID" value="GIE07036.1"/>
    <property type="molecule type" value="Genomic_DNA"/>
</dbReference>
<evidence type="ECO:0000313" key="3">
    <source>
        <dbReference type="Proteomes" id="UP000637628"/>
    </source>
</evidence>
<protein>
    <submittedName>
        <fullName evidence="2">Uncharacterized protein</fullName>
    </submittedName>
</protein>
<evidence type="ECO:0000313" key="2">
    <source>
        <dbReference type="EMBL" id="GIE07036.1"/>
    </source>
</evidence>
<dbReference type="Proteomes" id="UP000637628">
    <property type="component" value="Unassembled WGS sequence"/>
</dbReference>
<name>A0ABQ3ZB40_9ACTN</name>
<reference evidence="2 3" key="1">
    <citation type="submission" date="2021-01" db="EMBL/GenBank/DDBJ databases">
        <title>Whole genome shotgun sequence of Actinoplanes durhamensis NBRC 14914.</title>
        <authorList>
            <person name="Komaki H."/>
            <person name="Tamura T."/>
        </authorList>
    </citation>
    <scope>NUCLEOTIDE SEQUENCE [LARGE SCALE GENOMIC DNA]</scope>
    <source>
        <strain evidence="2 3">NBRC 14914</strain>
    </source>
</reference>
<comment type="caution">
    <text evidence="2">The sequence shown here is derived from an EMBL/GenBank/DDBJ whole genome shotgun (WGS) entry which is preliminary data.</text>
</comment>
<feature type="transmembrane region" description="Helical" evidence="1">
    <location>
        <begin position="7"/>
        <end position="25"/>
    </location>
</feature>
<gene>
    <name evidence="2" type="ORF">Adu01nite_83860</name>
</gene>
<feature type="transmembrane region" description="Helical" evidence="1">
    <location>
        <begin position="31"/>
        <end position="50"/>
    </location>
</feature>